<dbReference type="InterPro" id="IPR050109">
    <property type="entry name" value="HTH-type_TetR-like_transc_reg"/>
</dbReference>
<comment type="caution">
    <text evidence="7">The sequence shown here is derived from an EMBL/GenBank/DDBJ whole genome shotgun (WGS) entry which is preliminary data.</text>
</comment>
<feature type="region of interest" description="Disordered" evidence="5">
    <location>
        <begin position="255"/>
        <end position="285"/>
    </location>
</feature>
<dbReference type="InterPro" id="IPR009057">
    <property type="entry name" value="Homeodomain-like_sf"/>
</dbReference>
<sequence length="285" mass="30481">MATEKDNSDEEQHDLASATRALTAALSNLTRAVTKETGKNLSGTLRKTSEQLSSAAAKIESTAESIRDRGKQGQTKAERTRAEIIGAARRVFAKKGYEGAAVADIAAEAGFTKGALYANFPSKAALFLTVLRDLERQQDELMDEYRQANRMPDFLCAGDYSESEREILLINMESWIYAVRHPESREELGAMLSKTKDGVAELIARSKGRSQATEEDGDAAYAALSINVLSSVAGTMLGSEEVRATASRLFSQILGDAGEAPREGGSSAADAGKPHNGTEGPTEEA</sequence>
<dbReference type="Proteomes" id="UP000078368">
    <property type="component" value="Unassembled WGS sequence"/>
</dbReference>
<keyword evidence="1" id="KW-0805">Transcription regulation</keyword>
<evidence type="ECO:0000259" key="6">
    <source>
        <dbReference type="PROSITE" id="PS50977"/>
    </source>
</evidence>
<keyword evidence="3" id="KW-0804">Transcription</keyword>
<dbReference type="AlphaFoldDB" id="A0A179B248"/>
<evidence type="ECO:0000256" key="2">
    <source>
        <dbReference type="ARBA" id="ARBA00023125"/>
    </source>
</evidence>
<feature type="compositionally biased region" description="Basic and acidic residues" evidence="5">
    <location>
        <begin position="65"/>
        <end position="79"/>
    </location>
</feature>
<keyword evidence="2 4" id="KW-0238">DNA-binding</keyword>
<dbReference type="PRINTS" id="PR00455">
    <property type="entry name" value="HTHTETR"/>
</dbReference>
<feature type="domain" description="HTH tetR-type" evidence="6">
    <location>
        <begin position="78"/>
        <end position="138"/>
    </location>
</feature>
<dbReference type="PROSITE" id="PS50977">
    <property type="entry name" value="HTH_TETR_2"/>
    <property type="match status" value="1"/>
</dbReference>
<accession>A0A179B248</accession>
<reference evidence="7 8" key="1">
    <citation type="submission" date="2016-04" db="EMBL/GenBank/DDBJ databases">
        <title>Peptidophaga gingivicola gen. nov., sp. nov., isolated from human subgingival plaque.</title>
        <authorList>
            <person name="Beall C.J."/>
            <person name="Mokrzan E.M."/>
            <person name="Griffen A.L."/>
            <person name="Leys E.J."/>
        </authorList>
    </citation>
    <scope>NUCLEOTIDE SEQUENCE [LARGE SCALE GENOMIC DNA]</scope>
    <source>
        <strain evidence="7 8">BA112</strain>
    </source>
</reference>
<dbReference type="PANTHER" id="PTHR30055:SF234">
    <property type="entry name" value="HTH-TYPE TRANSCRIPTIONAL REGULATOR BETI"/>
    <property type="match status" value="1"/>
</dbReference>
<proteinExistence type="predicted"/>
<feature type="DNA-binding region" description="H-T-H motif" evidence="4">
    <location>
        <begin position="101"/>
        <end position="120"/>
    </location>
</feature>
<dbReference type="Gene3D" id="1.10.357.10">
    <property type="entry name" value="Tetracycline Repressor, domain 2"/>
    <property type="match status" value="1"/>
</dbReference>
<evidence type="ECO:0000256" key="3">
    <source>
        <dbReference type="ARBA" id="ARBA00023163"/>
    </source>
</evidence>
<evidence type="ECO:0000256" key="5">
    <source>
        <dbReference type="SAM" id="MobiDB-lite"/>
    </source>
</evidence>
<evidence type="ECO:0000313" key="7">
    <source>
        <dbReference type="EMBL" id="OAP85797.1"/>
    </source>
</evidence>
<keyword evidence="8" id="KW-1185">Reference proteome</keyword>
<dbReference type="EMBL" id="LVZK01000001">
    <property type="protein sequence ID" value="OAP85797.1"/>
    <property type="molecule type" value="Genomic_DNA"/>
</dbReference>
<gene>
    <name evidence="7" type="ORF">A4H34_00975</name>
</gene>
<dbReference type="PANTHER" id="PTHR30055">
    <property type="entry name" value="HTH-TYPE TRANSCRIPTIONAL REGULATOR RUTR"/>
    <property type="match status" value="1"/>
</dbReference>
<name>A0A179B248_9ACTO</name>
<dbReference type="GO" id="GO:0003700">
    <property type="term" value="F:DNA-binding transcription factor activity"/>
    <property type="evidence" value="ECO:0007669"/>
    <property type="project" value="TreeGrafter"/>
</dbReference>
<feature type="region of interest" description="Disordered" evidence="5">
    <location>
        <begin position="58"/>
        <end position="79"/>
    </location>
</feature>
<dbReference type="GO" id="GO:0000976">
    <property type="term" value="F:transcription cis-regulatory region binding"/>
    <property type="evidence" value="ECO:0007669"/>
    <property type="project" value="TreeGrafter"/>
</dbReference>
<protein>
    <recommendedName>
        <fullName evidence="6">HTH tetR-type domain-containing protein</fullName>
    </recommendedName>
</protein>
<dbReference type="STRING" id="1823756.A4H34_00975"/>
<evidence type="ECO:0000256" key="1">
    <source>
        <dbReference type="ARBA" id="ARBA00023015"/>
    </source>
</evidence>
<dbReference type="Pfam" id="PF00440">
    <property type="entry name" value="TetR_N"/>
    <property type="match status" value="1"/>
</dbReference>
<organism evidence="7 8">
    <name type="scientific">Peptidiphaga gingivicola</name>
    <dbReference type="NCBI Taxonomy" id="2741497"/>
    <lineage>
        <taxon>Bacteria</taxon>
        <taxon>Bacillati</taxon>
        <taxon>Actinomycetota</taxon>
        <taxon>Actinomycetes</taxon>
        <taxon>Actinomycetales</taxon>
        <taxon>Actinomycetaceae</taxon>
        <taxon>Peptidiphaga</taxon>
    </lineage>
</organism>
<dbReference type="RefSeq" id="WP_009198355.1">
    <property type="nucleotide sequence ID" value="NZ_LVZK01000001.1"/>
</dbReference>
<dbReference type="InterPro" id="IPR001647">
    <property type="entry name" value="HTH_TetR"/>
</dbReference>
<dbReference type="SUPFAM" id="SSF46689">
    <property type="entry name" value="Homeodomain-like"/>
    <property type="match status" value="1"/>
</dbReference>
<evidence type="ECO:0000256" key="4">
    <source>
        <dbReference type="PROSITE-ProRule" id="PRU00335"/>
    </source>
</evidence>
<evidence type="ECO:0000313" key="8">
    <source>
        <dbReference type="Proteomes" id="UP000078368"/>
    </source>
</evidence>